<reference evidence="2" key="2">
    <citation type="journal article" date="2021" name="PeerJ">
        <title>Extensive microbial diversity within the chicken gut microbiome revealed by metagenomics and culture.</title>
        <authorList>
            <person name="Gilroy R."/>
            <person name="Ravi A."/>
            <person name="Getino M."/>
            <person name="Pursley I."/>
            <person name="Horton D.L."/>
            <person name="Alikhan N.F."/>
            <person name="Baker D."/>
            <person name="Gharbi K."/>
            <person name="Hall N."/>
            <person name="Watson M."/>
            <person name="Adriaenssens E.M."/>
            <person name="Foster-Nyarko E."/>
            <person name="Jarju S."/>
            <person name="Secka A."/>
            <person name="Antonio M."/>
            <person name="Oren A."/>
            <person name="Chaudhuri R.R."/>
            <person name="La Ragione R."/>
            <person name="Hildebrand F."/>
            <person name="Pallen M.J."/>
        </authorList>
    </citation>
    <scope>NUCLEOTIDE SEQUENCE</scope>
    <source>
        <strain evidence="2">7293</strain>
    </source>
</reference>
<evidence type="ECO:0000259" key="1">
    <source>
        <dbReference type="PROSITE" id="PS51186"/>
    </source>
</evidence>
<dbReference type="PROSITE" id="PS51186">
    <property type="entry name" value="GNAT"/>
    <property type="match status" value="1"/>
</dbReference>
<dbReference type="Proteomes" id="UP000823615">
    <property type="component" value="Unassembled WGS sequence"/>
</dbReference>
<feature type="domain" description="N-acetyltransferase" evidence="1">
    <location>
        <begin position="107"/>
        <end position="231"/>
    </location>
</feature>
<dbReference type="PANTHER" id="PTHR20958:SF6">
    <property type="entry name" value="GLYCINE N-ACYLTRANSFERASE-LIKE PROTEIN"/>
    <property type="match status" value="1"/>
</dbReference>
<dbReference type="CDD" id="cd04301">
    <property type="entry name" value="NAT_SF"/>
    <property type="match status" value="1"/>
</dbReference>
<gene>
    <name evidence="2" type="ORF">IAA97_07730</name>
</gene>
<dbReference type="InterPro" id="IPR016181">
    <property type="entry name" value="Acyl_CoA_acyltransferase"/>
</dbReference>
<dbReference type="InterPro" id="IPR000182">
    <property type="entry name" value="GNAT_dom"/>
</dbReference>
<reference evidence="2" key="1">
    <citation type="submission" date="2020-10" db="EMBL/GenBank/DDBJ databases">
        <authorList>
            <person name="Gilroy R."/>
        </authorList>
    </citation>
    <scope>NUCLEOTIDE SEQUENCE</scope>
    <source>
        <strain evidence="2">7293</strain>
    </source>
</reference>
<dbReference type="EMBL" id="JADIMT010000091">
    <property type="protein sequence ID" value="MBO8436850.1"/>
    <property type="molecule type" value="Genomic_DNA"/>
</dbReference>
<name>A0A9D9H2M6_9SPIO</name>
<protein>
    <submittedName>
        <fullName evidence="2">GNAT family N-acetyltransferase</fullName>
    </submittedName>
</protein>
<dbReference type="SUPFAM" id="SSF55729">
    <property type="entry name" value="Acyl-CoA N-acyltransferases (Nat)"/>
    <property type="match status" value="1"/>
</dbReference>
<dbReference type="PANTHER" id="PTHR20958">
    <property type="entry name" value="GLYCINE N-ACYLTRANSFERASE-LIKE PROTEIN"/>
    <property type="match status" value="1"/>
</dbReference>
<dbReference type="GO" id="GO:0016747">
    <property type="term" value="F:acyltransferase activity, transferring groups other than amino-acyl groups"/>
    <property type="evidence" value="ECO:0007669"/>
    <property type="project" value="InterPro"/>
</dbReference>
<comment type="caution">
    <text evidence="2">The sequence shown here is derived from an EMBL/GenBank/DDBJ whole genome shotgun (WGS) entry which is preliminary data.</text>
</comment>
<proteinExistence type="predicted"/>
<evidence type="ECO:0000313" key="3">
    <source>
        <dbReference type="Proteomes" id="UP000823615"/>
    </source>
</evidence>
<dbReference type="AlphaFoldDB" id="A0A9D9H2M6"/>
<organism evidence="2 3">
    <name type="scientific">Candidatus Ornithospirochaeta stercoripullorum</name>
    <dbReference type="NCBI Taxonomy" id="2840899"/>
    <lineage>
        <taxon>Bacteria</taxon>
        <taxon>Pseudomonadati</taxon>
        <taxon>Spirochaetota</taxon>
        <taxon>Spirochaetia</taxon>
        <taxon>Spirochaetales</taxon>
        <taxon>Spirochaetaceae</taxon>
        <taxon>Spirochaetaceae incertae sedis</taxon>
        <taxon>Candidatus Ornithospirochaeta</taxon>
    </lineage>
</organism>
<dbReference type="Gene3D" id="3.40.630.30">
    <property type="match status" value="1"/>
</dbReference>
<dbReference type="InterPro" id="IPR053225">
    <property type="entry name" value="Acyl-CoA_N-acyltransferase"/>
</dbReference>
<accession>A0A9D9H2M6</accession>
<evidence type="ECO:0000313" key="2">
    <source>
        <dbReference type="EMBL" id="MBO8436850.1"/>
    </source>
</evidence>
<dbReference type="Pfam" id="PF00583">
    <property type="entry name" value="Acetyltransf_1"/>
    <property type="match status" value="1"/>
</dbReference>
<sequence>MNEKIVSYLRSLDNVSYADIIDAAERGRGECIYFSPSSGIIWKHSCGTLYIAGDADEELLSHIPSSGLAAVHSDSIAKYMIDELGWEGNEPTYLFVYNKNECFEDNPLVGLLTIDSLHFVMENYNVSSEHDIAKAIESGHLFALFSDDGKIMAFAGFHEEDAMGMLTVLPEYRRNGYGELLEKHLISTCLKENRKAFCNVFVSNAPSIALQNKLGLVRAPILSWWIWKDLD</sequence>